<feature type="transmembrane region" description="Helical" evidence="7">
    <location>
        <begin position="51"/>
        <end position="69"/>
    </location>
</feature>
<comment type="caution">
    <text evidence="8">The sequence shown here is derived from an EMBL/GenBank/DDBJ whole genome shotgun (WGS) entry which is preliminary data.</text>
</comment>
<dbReference type="EMBL" id="JAJJMA010320890">
    <property type="protein sequence ID" value="MCL7049853.1"/>
    <property type="molecule type" value="Genomic_DNA"/>
</dbReference>
<gene>
    <name evidence="8" type="ORF">MKW94_020677</name>
</gene>
<evidence type="ECO:0000256" key="7">
    <source>
        <dbReference type="SAM" id="Phobius"/>
    </source>
</evidence>
<feature type="transmembrane region" description="Helical" evidence="7">
    <location>
        <begin position="12"/>
        <end position="39"/>
    </location>
</feature>
<dbReference type="PANTHER" id="PTHR10332:SF30">
    <property type="entry name" value="EQUILIBRATIVE NUCLEOTIDE TRANSPORTER 2"/>
    <property type="match status" value="1"/>
</dbReference>
<feature type="transmembrane region" description="Helical" evidence="7">
    <location>
        <begin position="81"/>
        <end position="100"/>
    </location>
</feature>
<evidence type="ECO:0000256" key="6">
    <source>
        <dbReference type="ARBA" id="ARBA00023136"/>
    </source>
</evidence>
<evidence type="ECO:0000256" key="4">
    <source>
        <dbReference type="ARBA" id="ARBA00022692"/>
    </source>
</evidence>
<dbReference type="Proteomes" id="UP001177140">
    <property type="component" value="Unassembled WGS sequence"/>
</dbReference>
<evidence type="ECO:0000313" key="8">
    <source>
        <dbReference type="EMBL" id="MCL7049853.1"/>
    </source>
</evidence>
<keyword evidence="9" id="KW-1185">Reference proteome</keyword>
<evidence type="ECO:0000256" key="3">
    <source>
        <dbReference type="ARBA" id="ARBA00022448"/>
    </source>
</evidence>
<evidence type="ECO:0000256" key="1">
    <source>
        <dbReference type="ARBA" id="ARBA00004141"/>
    </source>
</evidence>
<name>A0AA41VZ57_PAPNU</name>
<evidence type="ECO:0000313" key="9">
    <source>
        <dbReference type="Proteomes" id="UP001177140"/>
    </source>
</evidence>
<evidence type="ECO:0000256" key="2">
    <source>
        <dbReference type="ARBA" id="ARBA00007965"/>
    </source>
</evidence>
<dbReference type="PANTHER" id="PTHR10332">
    <property type="entry name" value="EQUILIBRATIVE NUCLEOSIDE TRANSPORTER"/>
    <property type="match status" value="1"/>
</dbReference>
<dbReference type="GO" id="GO:0005886">
    <property type="term" value="C:plasma membrane"/>
    <property type="evidence" value="ECO:0007669"/>
    <property type="project" value="TreeGrafter"/>
</dbReference>
<dbReference type="AlphaFoldDB" id="A0AA41VZ57"/>
<proteinExistence type="inferred from homology"/>
<sequence length="101" mass="11604">MKIHGEKGERKFTAKIVCWLLGNGCIFSWISMLAIVHYYAILFPKYHPARVLPMIYQPFAVASLVILTYYEANINSRKQNLLGYSLFFISCLIILIISCVL</sequence>
<organism evidence="8 9">
    <name type="scientific">Papaver nudicaule</name>
    <name type="common">Iceland poppy</name>
    <dbReference type="NCBI Taxonomy" id="74823"/>
    <lineage>
        <taxon>Eukaryota</taxon>
        <taxon>Viridiplantae</taxon>
        <taxon>Streptophyta</taxon>
        <taxon>Embryophyta</taxon>
        <taxon>Tracheophyta</taxon>
        <taxon>Spermatophyta</taxon>
        <taxon>Magnoliopsida</taxon>
        <taxon>Ranunculales</taxon>
        <taxon>Papaveraceae</taxon>
        <taxon>Papaveroideae</taxon>
        <taxon>Papaver</taxon>
    </lineage>
</organism>
<keyword evidence="3" id="KW-0813">Transport</keyword>
<reference evidence="8" key="1">
    <citation type="submission" date="2022-03" db="EMBL/GenBank/DDBJ databases">
        <title>A functionally conserved STORR gene fusion in Papaver species that diverged 16.8 million years ago.</title>
        <authorList>
            <person name="Catania T."/>
        </authorList>
    </citation>
    <scope>NUCLEOTIDE SEQUENCE</scope>
    <source>
        <strain evidence="8">S-191538</strain>
    </source>
</reference>
<comment type="similarity">
    <text evidence="2">Belongs to the SLC29A/ENT transporter (TC 2.A.57) family.</text>
</comment>
<evidence type="ECO:0000256" key="5">
    <source>
        <dbReference type="ARBA" id="ARBA00022989"/>
    </source>
</evidence>
<keyword evidence="6 7" id="KW-0472">Membrane</keyword>
<dbReference type="InterPro" id="IPR002259">
    <property type="entry name" value="Eqnu_transpt"/>
</dbReference>
<protein>
    <submittedName>
        <fullName evidence="8">Uncharacterized protein</fullName>
    </submittedName>
</protein>
<keyword evidence="5 7" id="KW-1133">Transmembrane helix</keyword>
<dbReference type="GO" id="GO:0005337">
    <property type="term" value="F:nucleoside transmembrane transporter activity"/>
    <property type="evidence" value="ECO:0007669"/>
    <property type="project" value="InterPro"/>
</dbReference>
<keyword evidence="4 7" id="KW-0812">Transmembrane</keyword>
<comment type="subcellular location">
    <subcellularLocation>
        <location evidence="1">Membrane</location>
        <topology evidence="1">Multi-pass membrane protein</topology>
    </subcellularLocation>
</comment>
<accession>A0AA41VZ57</accession>